<keyword evidence="2" id="KW-0472">Membrane</keyword>
<protein>
    <recommendedName>
        <fullName evidence="4">PDZ domain-containing protein</fullName>
    </recommendedName>
</protein>
<name>A0A9W7EGF4_9STRA</name>
<feature type="transmembrane region" description="Helical" evidence="2">
    <location>
        <begin position="617"/>
        <end position="637"/>
    </location>
</feature>
<gene>
    <name evidence="5" type="ORF">TrST_g3069</name>
</gene>
<feature type="transmembrane region" description="Helical" evidence="2">
    <location>
        <begin position="908"/>
        <end position="928"/>
    </location>
</feature>
<dbReference type="Gene3D" id="2.10.50.10">
    <property type="entry name" value="Tumor Necrosis Factor Receptor, subunit A, domain 2"/>
    <property type="match status" value="3"/>
</dbReference>
<comment type="caution">
    <text evidence="5">The sequence shown here is derived from an EMBL/GenBank/DDBJ whole genome shotgun (WGS) entry which is preliminary data.</text>
</comment>
<evidence type="ECO:0000259" key="4">
    <source>
        <dbReference type="PROSITE" id="PS50106"/>
    </source>
</evidence>
<dbReference type="PANTHER" id="PTHR46967">
    <property type="entry name" value="INSULIN-LIKE GROWTH FACTOR BINDING PROTEIN,N-TERMINAL"/>
    <property type="match status" value="1"/>
</dbReference>
<feature type="signal peptide" evidence="3">
    <location>
        <begin position="1"/>
        <end position="26"/>
    </location>
</feature>
<dbReference type="PANTHER" id="PTHR46967:SF2">
    <property type="entry name" value="SUSHI, VON WILLEBRAND FACTOR TYPE A, EGF AND PENTRAXIN DOMAIN-CONTAINING PROTEIN 1-LIKE"/>
    <property type="match status" value="1"/>
</dbReference>
<dbReference type="CDD" id="cd00136">
    <property type="entry name" value="PDZ_canonical"/>
    <property type="match status" value="1"/>
</dbReference>
<dbReference type="SUPFAM" id="SSF57184">
    <property type="entry name" value="Growth factor receptor domain"/>
    <property type="match status" value="2"/>
</dbReference>
<sequence length="2037" mass="223913">MNLPTPPIRAQFLFLILLFIMGRVNAETCSAGKYCSGEDESGSNQCTSCTAGYYCPGQSSADNCWSSGKYLVDSDTGSESSACTICTSGKYSSGPVDSCTDCESGKYLTDDEVDVTAHNEEGDCSICASGKYSGAGEATCADCENGKYLADDGVDVTAHDEEGDCTICASGQYSDAGAAVCSDCGAGYFLTDDGEVVSAHDSFDDCTICQSGKYQDLTFAASCTSCVAGKYIADDGGNAQFHDQIEDCQNCEAGKYVDEIGAAICTVCPKGRYNDDSAADNLLHDEMVDCLVCGFGKYLADDGVDAGTHDSEEDCTLCVAGKYLTDDGKVDANLHDEEGDCTICASGQYMRSGEATCTDCEIGKYLTDNGTDETAHDEEGDCTICERGTYASSLASSSCTDCGAGRYLADDGGSAAEHDEEVDCLVCSAGTYTEDTSADSCVNCAEGKFLTDDAKEKADHDLETDCRVCAAGMYNDLVGQATCTNCGPGKYLTDNGADETAHDEEQDCALCAAGKWSDQQTGETEDVCTVCEPGKNRETEGAVEERDCLDCDVGLYSNKDKSDCLICDNTQYDDGLQCLDCDMSGSWVIIVGSFLSFAVVGYYVDKISTSRAKMMRLKVLTTFFQTVEITVAINVGWPKFVSFTIPFSVPITDAECAATLVPGWTSVYFFYIVIYVPVVVFTALFLRIRSVPPRSLLREKLSSTLIFLIVIWYLPVVKVSLQMFPCVEDPVGDPPGDGYADKAPMRLVIDGQVPCDPTMPERILVLLHAILILAAVGIGLPVFIIMKLRSLHRRKELGADSPFMSLFQWYTPDAAFFEAVHMVRKTSLIVAVLFIPLKEYEAFAGLTINALFLAVLVKFQPLVFYPCSLFPGQNLFHLSEVLSASTTCLGSFLAVLGAFLTNKAITTLGVILVSINSIFAASFCYGYYVDIRKRVMKHSNSTGSNELYDVVFEAPYFGAKKHNTAINRASSEDDSSSTEVEFTTPLLGIDFEGRSDQIFVCNVQSWHVNYAQLVKQVEVGNLLYTINGTPINNMSIENAKEKIQSLPRPIRLTFGKGGIPPTQRKHKTKMEIESIGILFENRFGVFFVKEVLNAQLAKSVDVGHCLNAINGSSVKGMTFETAMKKIQELPRPLQLTFEKPFLNSNRSVNENLSVSVKSAEEEWNDLIELIEEAKDEDTGNQPLGTAQIVNPLVRKKRPNSTGKQLEIKKLVQGLPFARSQLHAAIRTEMKELDQIVGNTDVSKSFGEKLLKTLNFMNKELKEKRPKSLLEDYGKLLRKVDDQFFQHAFVSTRTGTDFDTDTDPVEEIAKNEELHLALAILQVIKQGDVEEGGSEMTRFRNPFVASTRRGRIELDESCELILSDGFDPFDLASIDLSRPPERKTLDFEIALIKNTLQTFDDIGKSQRIESLDKALGSIEFIEINIMSAKESVQLMHDEEEEFLREKKEEKQAEMALKQQDSRNVSSGNVLYDVDMTGPELGCIFQEQRRRGKPLIIVKEVGADQVKIEAGSLLHLINGINIHDIPFETVMHMLRELPRPVKLTFVKTIDKRAMHVSSGIKGNSGNELKLYAQNIFDADSESSGDSFYDVEFTTSLLGFDVEKRGNSIFVKSRAKLIANLVEVSSWLYAINGIPIGNTPFEEVKMTIRELPRPIKLTFGNRDNMNRLSVPLPQPPPPPPPPSQLETLTHDRASSDSSSFEVEFTTPELGINFESRGGRIFVCFVQPWQENYSELVKQVEVGNLLYAINGTPIKTLTFLQVHHTIREQPRPIKLTFVKTIDKMMAMHVNSGDSSEDDISYYSSSEDEFTPSQLKTSTPLEQIETATEIPTEPLAISAKAFTTSTLFDAEFTTSELGISLTNVGSLILVKRVKPTCQNASTVTVGSWLYAVNGTIVKGVFPFETVISMISLFGDIPPVRLTFGRRRNPETPSSPNPQSESDDDFYSATFSSDRLGISFSVRGVLVMVKSVDSSSEHFGTVTPFSWVHAINDSEPPTELSYHTNTIQRSFDNFAKTIEAAGRPVKLTFRKPNRPNFRAFPQN</sequence>
<feature type="transmembrane region" description="Helical" evidence="2">
    <location>
        <begin position="701"/>
        <end position="721"/>
    </location>
</feature>
<dbReference type="SMART" id="SM01411">
    <property type="entry name" value="Ephrin_rec_like"/>
    <property type="match status" value="8"/>
</dbReference>
<feature type="transmembrane region" description="Helical" evidence="2">
    <location>
        <begin position="881"/>
        <end position="901"/>
    </location>
</feature>
<feature type="domain" description="PDZ" evidence="4">
    <location>
        <begin position="1684"/>
        <end position="1777"/>
    </location>
</feature>
<evidence type="ECO:0000256" key="2">
    <source>
        <dbReference type="SAM" id="Phobius"/>
    </source>
</evidence>
<dbReference type="PROSITE" id="PS50106">
    <property type="entry name" value="PDZ"/>
    <property type="match status" value="2"/>
</dbReference>
<dbReference type="EMBL" id="BRXY01000192">
    <property type="protein sequence ID" value="GMH75733.1"/>
    <property type="molecule type" value="Genomic_DNA"/>
</dbReference>
<evidence type="ECO:0000313" key="6">
    <source>
        <dbReference type="Proteomes" id="UP001165085"/>
    </source>
</evidence>
<evidence type="ECO:0000256" key="3">
    <source>
        <dbReference type="SAM" id="SignalP"/>
    </source>
</evidence>
<feature type="domain" description="PDZ" evidence="4">
    <location>
        <begin position="963"/>
        <end position="1058"/>
    </location>
</feature>
<feature type="region of interest" description="Disordered" evidence="1">
    <location>
        <begin position="1663"/>
        <end position="1689"/>
    </location>
</feature>
<keyword evidence="6" id="KW-1185">Reference proteome</keyword>
<feature type="transmembrane region" description="Helical" evidence="2">
    <location>
        <begin position="587"/>
        <end position="605"/>
    </location>
</feature>
<dbReference type="OrthoDB" id="200667at2759"/>
<dbReference type="SMART" id="SM00228">
    <property type="entry name" value="PDZ"/>
    <property type="match status" value="6"/>
</dbReference>
<accession>A0A9W7EGF4</accession>
<reference evidence="6" key="1">
    <citation type="journal article" date="2023" name="Commun. Biol.">
        <title>Genome analysis of Parmales, the sister group of diatoms, reveals the evolutionary specialization of diatoms from phago-mixotrophs to photoautotrophs.</title>
        <authorList>
            <person name="Ban H."/>
            <person name="Sato S."/>
            <person name="Yoshikawa S."/>
            <person name="Yamada K."/>
            <person name="Nakamura Y."/>
            <person name="Ichinomiya M."/>
            <person name="Sato N."/>
            <person name="Blanc-Mathieu R."/>
            <person name="Endo H."/>
            <person name="Kuwata A."/>
            <person name="Ogata H."/>
        </authorList>
    </citation>
    <scope>NUCLEOTIDE SEQUENCE [LARGE SCALE GENOMIC DNA]</scope>
    <source>
        <strain evidence="6">NIES 3701</strain>
    </source>
</reference>
<keyword evidence="3" id="KW-0732">Signal</keyword>
<keyword evidence="2" id="KW-0812">Transmembrane</keyword>
<feature type="chain" id="PRO_5040790774" description="PDZ domain-containing protein" evidence="3">
    <location>
        <begin position="27"/>
        <end position="2037"/>
    </location>
</feature>
<feature type="transmembrane region" description="Helical" evidence="2">
    <location>
        <begin position="668"/>
        <end position="689"/>
    </location>
</feature>
<feature type="transmembrane region" description="Helical" evidence="2">
    <location>
        <begin position="763"/>
        <end position="785"/>
    </location>
</feature>
<evidence type="ECO:0000313" key="5">
    <source>
        <dbReference type="EMBL" id="GMH75733.1"/>
    </source>
</evidence>
<proteinExistence type="predicted"/>
<evidence type="ECO:0000256" key="1">
    <source>
        <dbReference type="SAM" id="MobiDB-lite"/>
    </source>
</evidence>
<organism evidence="5 6">
    <name type="scientific">Triparma strigata</name>
    <dbReference type="NCBI Taxonomy" id="1606541"/>
    <lineage>
        <taxon>Eukaryota</taxon>
        <taxon>Sar</taxon>
        <taxon>Stramenopiles</taxon>
        <taxon>Ochrophyta</taxon>
        <taxon>Bolidophyceae</taxon>
        <taxon>Parmales</taxon>
        <taxon>Triparmaceae</taxon>
        <taxon>Triparma</taxon>
    </lineage>
</organism>
<dbReference type="SUPFAM" id="SSF50156">
    <property type="entry name" value="PDZ domain-like"/>
    <property type="match status" value="3"/>
</dbReference>
<feature type="transmembrane region" description="Helical" evidence="2">
    <location>
        <begin position="842"/>
        <end position="861"/>
    </location>
</feature>
<dbReference type="InterPro" id="IPR001478">
    <property type="entry name" value="PDZ"/>
</dbReference>
<dbReference type="InterPro" id="IPR036034">
    <property type="entry name" value="PDZ_sf"/>
</dbReference>
<keyword evidence="2" id="KW-1133">Transmembrane helix</keyword>
<dbReference type="InterPro" id="IPR009030">
    <property type="entry name" value="Growth_fac_rcpt_cys_sf"/>
</dbReference>
<dbReference type="Proteomes" id="UP001165085">
    <property type="component" value="Unassembled WGS sequence"/>
</dbReference>
<feature type="compositionally biased region" description="Pro residues" evidence="1">
    <location>
        <begin position="1669"/>
        <end position="1680"/>
    </location>
</feature>